<dbReference type="InterPro" id="IPR041667">
    <property type="entry name" value="Cupin_8"/>
</dbReference>
<dbReference type="Gene3D" id="2.60.120.10">
    <property type="entry name" value="Jelly Rolls"/>
    <property type="match status" value="2"/>
</dbReference>
<evidence type="ECO:0000259" key="2">
    <source>
        <dbReference type="PROSITE" id="PS51184"/>
    </source>
</evidence>
<dbReference type="PROSITE" id="PS51184">
    <property type="entry name" value="JMJC"/>
    <property type="match status" value="1"/>
</dbReference>
<dbReference type="Proteomes" id="UP000751190">
    <property type="component" value="Unassembled WGS sequence"/>
</dbReference>
<dbReference type="InterPro" id="IPR014710">
    <property type="entry name" value="RmlC-like_jellyroll"/>
</dbReference>
<dbReference type="InterPro" id="IPR003347">
    <property type="entry name" value="JmjC_dom"/>
</dbReference>
<evidence type="ECO:0000313" key="4">
    <source>
        <dbReference type="Proteomes" id="UP000751190"/>
    </source>
</evidence>
<organism evidence="3 4">
    <name type="scientific">Diacronema lutheri</name>
    <name type="common">Unicellular marine alga</name>
    <name type="synonym">Monochrysis lutheri</name>
    <dbReference type="NCBI Taxonomy" id="2081491"/>
    <lineage>
        <taxon>Eukaryota</taxon>
        <taxon>Haptista</taxon>
        <taxon>Haptophyta</taxon>
        <taxon>Pavlovophyceae</taxon>
        <taxon>Pavlovales</taxon>
        <taxon>Pavlovaceae</taxon>
        <taxon>Diacronema</taxon>
    </lineage>
</organism>
<accession>A0A8J5XA48</accession>
<evidence type="ECO:0000313" key="3">
    <source>
        <dbReference type="EMBL" id="KAG8461701.1"/>
    </source>
</evidence>
<protein>
    <recommendedName>
        <fullName evidence="2">JmjC domain-containing protein</fullName>
    </recommendedName>
</protein>
<dbReference type="EMBL" id="JAGTXO010000024">
    <property type="protein sequence ID" value="KAG8461701.1"/>
    <property type="molecule type" value="Genomic_DNA"/>
</dbReference>
<sequence length="435" mass="47190">MGETCVVSVVPPDIDARRFFEEFVSRRVPAVVDGLLTDPEWRAHARWTDAYLAAAAGAQAVRVERRADDGGGAFGRGRTVRMRFGEFLRRAGAGDERLYLSAQPLPEGVDGPTELHAPPLRGRLSRDAPIRPRLLGRLVPQQLNMWMGSSAAPSSSGLHHDFHDNLYVLLRGRKRFALYPPHRAREMATVGQIERVHANGLVSYARVPTRADGLARVLLARRPRARSAPLTAGRAAALLDAAEAALGAACARGARGAELAALERAVDVAEAAMDAAMEAALDGGGCSDDASGSDDDNGTDTPGAHGRARAGGERLPDNFCTRPPPCTLRPLIVELRAGQMLYLPASWFHEVSSSDAREQVGGAREVGHLALNYWLHPPDTADFDAPYAHAHWQRRFDRLFARRALAARTRWRAGRLAALAARTAHPARRRRAARG</sequence>
<dbReference type="PANTHER" id="PTHR12461:SF100">
    <property type="entry name" value="JMJC DOMAIN-CONTAINING PROTEIN 4"/>
    <property type="match status" value="1"/>
</dbReference>
<dbReference type="SUPFAM" id="SSF51197">
    <property type="entry name" value="Clavaminate synthase-like"/>
    <property type="match status" value="1"/>
</dbReference>
<dbReference type="Pfam" id="PF13621">
    <property type="entry name" value="Cupin_8"/>
    <property type="match status" value="2"/>
</dbReference>
<dbReference type="OrthoDB" id="415358at2759"/>
<dbReference type="OMA" id="PASWWHE"/>
<feature type="region of interest" description="Disordered" evidence="1">
    <location>
        <begin position="284"/>
        <end position="321"/>
    </location>
</feature>
<evidence type="ECO:0000256" key="1">
    <source>
        <dbReference type="SAM" id="MobiDB-lite"/>
    </source>
</evidence>
<feature type="domain" description="JmjC" evidence="2">
    <location>
        <begin position="117"/>
        <end position="392"/>
    </location>
</feature>
<dbReference type="PANTHER" id="PTHR12461">
    <property type="entry name" value="HYPOXIA-INDUCIBLE FACTOR 1 ALPHA INHIBITOR-RELATED"/>
    <property type="match status" value="1"/>
</dbReference>
<gene>
    <name evidence="3" type="ORF">KFE25_001319</name>
</gene>
<reference evidence="3" key="1">
    <citation type="submission" date="2021-05" db="EMBL/GenBank/DDBJ databases">
        <title>The genome of the haptophyte Pavlova lutheri (Diacronema luteri, Pavlovales) - a model for lipid biosynthesis in eukaryotic algae.</title>
        <authorList>
            <person name="Hulatt C.J."/>
            <person name="Posewitz M.C."/>
        </authorList>
    </citation>
    <scope>NUCLEOTIDE SEQUENCE</scope>
    <source>
        <strain evidence="3">NIVA-4/92</strain>
    </source>
</reference>
<dbReference type="AlphaFoldDB" id="A0A8J5XA48"/>
<name>A0A8J5XA48_DIALT</name>
<comment type="caution">
    <text evidence="3">The sequence shown here is derived from an EMBL/GenBank/DDBJ whole genome shotgun (WGS) entry which is preliminary data.</text>
</comment>
<keyword evidence="4" id="KW-1185">Reference proteome</keyword>
<proteinExistence type="predicted"/>